<evidence type="ECO:0000313" key="3">
    <source>
        <dbReference type="EMBL" id="MBD3868830.1"/>
    </source>
</evidence>
<evidence type="ECO:0000256" key="2">
    <source>
        <dbReference type="HAMAP-Rule" id="MF_00973"/>
    </source>
</evidence>
<dbReference type="Pfam" id="PF01933">
    <property type="entry name" value="CofD"/>
    <property type="match status" value="1"/>
</dbReference>
<dbReference type="Gene3D" id="3.40.50.10680">
    <property type="entry name" value="CofD-like domains"/>
    <property type="match status" value="1"/>
</dbReference>
<dbReference type="HAMAP" id="MF_00973">
    <property type="entry name" value="Gluconeogen_factor"/>
    <property type="match status" value="1"/>
</dbReference>
<dbReference type="Proteomes" id="UP000648239">
    <property type="component" value="Unassembled WGS sequence"/>
</dbReference>
<dbReference type="AlphaFoldDB" id="A0A8J6Y0I0"/>
<evidence type="ECO:0000256" key="1">
    <source>
        <dbReference type="ARBA" id="ARBA00022490"/>
    </source>
</evidence>
<dbReference type="NCBIfam" id="TIGR01826">
    <property type="entry name" value="CofD_related"/>
    <property type="match status" value="1"/>
</dbReference>
<keyword evidence="1 2" id="KW-0963">Cytoplasm</keyword>
<accession>A0A8J6Y0I0</accession>
<dbReference type="PANTHER" id="PTHR30135:SF3">
    <property type="entry name" value="GLUCONEOGENESIS FACTOR-RELATED"/>
    <property type="match status" value="1"/>
</dbReference>
<dbReference type="SUPFAM" id="SSF142338">
    <property type="entry name" value="CofD-like"/>
    <property type="match status" value="1"/>
</dbReference>
<gene>
    <name evidence="3" type="primary">yvcK</name>
    <name evidence="3" type="ORF">IFK94_11950</name>
</gene>
<dbReference type="PANTHER" id="PTHR30135">
    <property type="entry name" value="UNCHARACTERIZED PROTEIN YVCK-RELATED"/>
    <property type="match status" value="1"/>
</dbReference>
<comment type="subcellular location">
    <subcellularLocation>
        <location evidence="2">Cytoplasm</location>
    </subcellularLocation>
</comment>
<sequence>MTVPKRGGSRGDRTAVPRRVVALGGGTGLPMVLAGLRSMVGDQGIQNLVAIVTMTDDGGSSGRLRKTRGVPPPGDIRNCLVALASEQELLSGIFQHRYGGDEGIGGHSLGNLILTALAEQTGSFLKAVETSSKVLRTVGRILPATLRGVALEAEFEDGGRVVGETAIVARPGRIKRIRLQPSQVEPTPGVVQAIREADLVVLGPGSLYTSQVPHLLVHGVARALRETGALRVMVGNLVSEHGEAADLDLLDHVRVMTEHAGGRIVDRLLVNSEPVDVETCERYRNEGAIPLYWTGDDRSIPMIRRNLLGGDEKLRHDPVATANGLLEAWADWNSEAGTTAGEEARTVEERS</sequence>
<dbReference type="InterPro" id="IPR002882">
    <property type="entry name" value="CofD"/>
</dbReference>
<evidence type="ECO:0000313" key="4">
    <source>
        <dbReference type="Proteomes" id="UP000648239"/>
    </source>
</evidence>
<name>A0A8J6Y0I0_9BACT</name>
<comment type="function">
    <text evidence="2">Required for morphogenesis under gluconeogenic growth conditions.</text>
</comment>
<comment type="similarity">
    <text evidence="2">Belongs to the gluconeogenesis factor family.</text>
</comment>
<protein>
    <recommendedName>
        <fullName evidence="2">Putative gluconeogenesis factor</fullName>
    </recommendedName>
</protein>
<dbReference type="InterPro" id="IPR010119">
    <property type="entry name" value="Gluconeogen_factor"/>
</dbReference>
<dbReference type="GO" id="GO:0043743">
    <property type="term" value="F:LPPG:FO 2-phospho-L-lactate transferase activity"/>
    <property type="evidence" value="ECO:0007669"/>
    <property type="project" value="InterPro"/>
</dbReference>
<dbReference type="GO" id="GO:0008360">
    <property type="term" value="P:regulation of cell shape"/>
    <property type="evidence" value="ECO:0007669"/>
    <property type="project" value="UniProtKB-UniRule"/>
</dbReference>
<dbReference type="InterPro" id="IPR038136">
    <property type="entry name" value="CofD-like_dom_sf"/>
</dbReference>
<reference evidence="3 4" key="1">
    <citation type="submission" date="2020-08" db="EMBL/GenBank/DDBJ databases">
        <title>Acidobacteriota in marine sediments use diverse sulfur dissimilation pathways.</title>
        <authorList>
            <person name="Wasmund K."/>
        </authorList>
    </citation>
    <scope>NUCLEOTIDE SEQUENCE [LARGE SCALE GENOMIC DNA]</scope>
    <source>
        <strain evidence="3">MAG AM4</strain>
    </source>
</reference>
<dbReference type="GO" id="GO:0005737">
    <property type="term" value="C:cytoplasm"/>
    <property type="evidence" value="ECO:0007669"/>
    <property type="project" value="UniProtKB-SubCell"/>
</dbReference>
<proteinExistence type="inferred from homology"/>
<comment type="caution">
    <text evidence="3">The sequence shown here is derived from an EMBL/GenBank/DDBJ whole genome shotgun (WGS) entry which is preliminary data.</text>
</comment>
<organism evidence="3 4">
    <name type="scientific">Candidatus Polarisedimenticola svalbardensis</name>
    <dbReference type="NCBI Taxonomy" id="2886004"/>
    <lineage>
        <taxon>Bacteria</taxon>
        <taxon>Pseudomonadati</taxon>
        <taxon>Acidobacteriota</taxon>
        <taxon>Candidatus Polarisedimenticolia</taxon>
        <taxon>Candidatus Polarisedimenticolales</taxon>
        <taxon>Candidatus Polarisedimenticolaceae</taxon>
        <taxon>Candidatus Polarisedimenticola</taxon>
    </lineage>
</organism>
<dbReference type="CDD" id="cd07187">
    <property type="entry name" value="YvcK_like"/>
    <property type="match status" value="1"/>
</dbReference>
<dbReference type="EMBL" id="JACXWD010000045">
    <property type="protein sequence ID" value="MBD3868830.1"/>
    <property type="molecule type" value="Genomic_DNA"/>
</dbReference>